<evidence type="ECO:0000313" key="2">
    <source>
        <dbReference type="Proteomes" id="UP001143349"/>
    </source>
</evidence>
<proteinExistence type="predicted"/>
<sequence length="122" mass="13251">MGGVLRRGVQRPFDDLGHLVVRYCAGPAGTIFVGQSLDPVPDEPSAPLADGMLMHSGPRADLLALQPFRAEQNHPAPGRQRPRGLVTPDLRLEKVAFIGTQNHLVRYSTNHIIPPKSEGSMI</sequence>
<accession>A0AAD3NWV0</accession>
<name>A0AAD3NWV0_9RHOB</name>
<keyword evidence="2" id="KW-1185">Reference proteome</keyword>
<evidence type="ECO:0000313" key="1">
    <source>
        <dbReference type="EMBL" id="GLK63367.1"/>
    </source>
</evidence>
<comment type="caution">
    <text evidence="1">The sequence shown here is derived from an EMBL/GenBank/DDBJ whole genome shotgun (WGS) entry which is preliminary data.</text>
</comment>
<reference evidence="1" key="2">
    <citation type="submission" date="2023-01" db="EMBL/GenBank/DDBJ databases">
        <authorList>
            <person name="Sun Q."/>
            <person name="Evtushenko L."/>
        </authorList>
    </citation>
    <scope>NUCLEOTIDE SEQUENCE</scope>
    <source>
        <strain evidence="1">VKM B-2222</strain>
    </source>
</reference>
<gene>
    <name evidence="1" type="ORF">GCM10017635_08370</name>
</gene>
<protein>
    <submittedName>
        <fullName evidence="1">Uncharacterized protein</fullName>
    </submittedName>
</protein>
<organism evidence="1 2">
    <name type="scientific">Paracoccus kondratievae</name>
    <dbReference type="NCBI Taxonomy" id="135740"/>
    <lineage>
        <taxon>Bacteria</taxon>
        <taxon>Pseudomonadati</taxon>
        <taxon>Pseudomonadota</taxon>
        <taxon>Alphaproteobacteria</taxon>
        <taxon>Rhodobacterales</taxon>
        <taxon>Paracoccaceae</taxon>
        <taxon>Paracoccus</taxon>
    </lineage>
</organism>
<dbReference type="Proteomes" id="UP001143349">
    <property type="component" value="Unassembled WGS sequence"/>
</dbReference>
<dbReference type="EMBL" id="BSFH01000017">
    <property type="protein sequence ID" value="GLK63367.1"/>
    <property type="molecule type" value="Genomic_DNA"/>
</dbReference>
<dbReference type="AlphaFoldDB" id="A0AAD3NWV0"/>
<reference evidence="1" key="1">
    <citation type="journal article" date="2014" name="Int. J. Syst. Evol. Microbiol.">
        <title>Complete genome sequence of Corynebacterium casei LMG S-19264T (=DSM 44701T), isolated from a smear-ripened cheese.</title>
        <authorList>
            <consortium name="US DOE Joint Genome Institute (JGI-PGF)"/>
            <person name="Walter F."/>
            <person name="Albersmeier A."/>
            <person name="Kalinowski J."/>
            <person name="Ruckert C."/>
        </authorList>
    </citation>
    <scope>NUCLEOTIDE SEQUENCE</scope>
    <source>
        <strain evidence="1">VKM B-2222</strain>
    </source>
</reference>